<dbReference type="CDD" id="cd08504">
    <property type="entry name" value="PBP2_OppA"/>
    <property type="match status" value="1"/>
</dbReference>
<evidence type="ECO:0000256" key="3">
    <source>
        <dbReference type="ARBA" id="ARBA00022448"/>
    </source>
</evidence>
<evidence type="ECO:0000256" key="4">
    <source>
        <dbReference type="ARBA" id="ARBA00022729"/>
    </source>
</evidence>
<dbReference type="GO" id="GO:1904680">
    <property type="term" value="F:peptide transmembrane transporter activity"/>
    <property type="evidence" value="ECO:0007669"/>
    <property type="project" value="TreeGrafter"/>
</dbReference>
<dbReference type="Pfam" id="PF00496">
    <property type="entry name" value="SBP_bac_5"/>
    <property type="match status" value="1"/>
</dbReference>
<organism evidence="7 8">
    <name type="scientific">Providencia burhodogranariea DSM 19968</name>
    <dbReference type="NCBI Taxonomy" id="1141662"/>
    <lineage>
        <taxon>Bacteria</taxon>
        <taxon>Pseudomonadati</taxon>
        <taxon>Pseudomonadota</taxon>
        <taxon>Gammaproteobacteria</taxon>
        <taxon>Enterobacterales</taxon>
        <taxon>Morganellaceae</taxon>
        <taxon>Providencia</taxon>
    </lineage>
</organism>
<dbReference type="PATRIC" id="fig|1141662.3.peg.1006"/>
<dbReference type="HOGENOM" id="CLU_017028_0_3_6"/>
<dbReference type="eggNOG" id="COG4166">
    <property type="taxonomic scope" value="Bacteria"/>
</dbReference>
<name>K8WUS2_9GAMM</name>
<dbReference type="GO" id="GO:0030288">
    <property type="term" value="C:outer membrane-bounded periplasmic space"/>
    <property type="evidence" value="ECO:0007669"/>
    <property type="project" value="TreeGrafter"/>
</dbReference>
<dbReference type="FunFam" id="3.10.105.10:FF:000001">
    <property type="entry name" value="Oligopeptide ABC transporter, oligopeptide-binding protein"/>
    <property type="match status" value="1"/>
</dbReference>
<dbReference type="FunFam" id="3.90.76.10:FF:000001">
    <property type="entry name" value="Oligopeptide ABC transporter substrate-binding protein"/>
    <property type="match status" value="1"/>
</dbReference>
<dbReference type="STRING" id="1141662.OOA_04962"/>
<dbReference type="InterPro" id="IPR030678">
    <property type="entry name" value="Peptide/Ni-bd"/>
</dbReference>
<dbReference type="AlphaFoldDB" id="K8WUS2"/>
<comment type="similarity">
    <text evidence="2">Belongs to the bacterial solute-binding protein 5 family.</text>
</comment>
<sequence length="537" mass="61040">MKFVKTGLCVLPIFLIALQSNADPILTDINQSITINNGSEVVSLDPHKVEGIPESNIILNLLEGLIYSDIDGKVAPGVAESWTNDKYTTWIFTLRDNARWSDGTPVTAQDFVYSWQRLADPKTGSPYSSYLQNAYMENAQAILKGEMPVESLGVKALDDKHLQVTLTHPVPYFIDMLNHTAMKPVNRQAIEKFGDKWTQPNNFVGNGAYLLDNWVVNERIVLKRNPNYWDNQNSKIDQATFLSISSETSDVNRYRSGEINISNSAIPPILFKKMQSERPDELYIRPYLCTFYYEINNNKPPFNDSRVREALKLGLDRKTITDKIMAQGQIVAYGFTPTFINNGDFSPPEWASWSDEKRYQRAKELLAEAGFTPSNPLKFSLLYNTSDQNKQQAVVAASMWKKNIGAEVSLQNQEWKTSLQNRHSGNYDVARSTWCADYNEPSAFLNIMLSQNSNNTGFYNNLQFDALLEKALIAPDDVTRKQIYQQAELLLDHDSAIIPVYYRVSVRLINPSVGSFKGKDPLDYIDVKRLYIKQSNK</sequence>
<dbReference type="SUPFAM" id="SSF53850">
    <property type="entry name" value="Periplasmic binding protein-like II"/>
    <property type="match status" value="1"/>
</dbReference>
<dbReference type="InterPro" id="IPR000914">
    <property type="entry name" value="SBP_5_dom"/>
</dbReference>
<dbReference type="Gene3D" id="3.40.190.10">
    <property type="entry name" value="Periplasmic binding protein-like II"/>
    <property type="match status" value="1"/>
</dbReference>
<dbReference type="PIRSF" id="PIRSF002741">
    <property type="entry name" value="MppA"/>
    <property type="match status" value="1"/>
</dbReference>
<gene>
    <name evidence="7" type="ORF">OOA_04962</name>
</gene>
<evidence type="ECO:0000256" key="2">
    <source>
        <dbReference type="ARBA" id="ARBA00005695"/>
    </source>
</evidence>
<dbReference type="RefSeq" id="WP_008911027.1">
    <property type="nucleotide sequence ID" value="NZ_KB233222.1"/>
</dbReference>
<dbReference type="PANTHER" id="PTHR30290">
    <property type="entry name" value="PERIPLASMIC BINDING COMPONENT OF ABC TRANSPORTER"/>
    <property type="match status" value="1"/>
</dbReference>
<evidence type="ECO:0000313" key="7">
    <source>
        <dbReference type="EMBL" id="EKT63696.1"/>
    </source>
</evidence>
<dbReference type="Proteomes" id="UP000009336">
    <property type="component" value="Unassembled WGS sequence"/>
</dbReference>
<keyword evidence="8" id="KW-1185">Reference proteome</keyword>
<keyword evidence="3" id="KW-0813">Transport</keyword>
<dbReference type="OrthoDB" id="9801912at2"/>
<feature type="signal peptide" evidence="5">
    <location>
        <begin position="1"/>
        <end position="22"/>
    </location>
</feature>
<dbReference type="Gene3D" id="3.10.105.10">
    <property type="entry name" value="Dipeptide-binding Protein, Domain 3"/>
    <property type="match status" value="1"/>
</dbReference>
<accession>K8WUS2</accession>
<dbReference type="GO" id="GO:0043190">
    <property type="term" value="C:ATP-binding cassette (ABC) transporter complex"/>
    <property type="evidence" value="ECO:0007669"/>
    <property type="project" value="InterPro"/>
</dbReference>
<feature type="domain" description="Solute-binding protein family 5" evidence="6">
    <location>
        <begin position="73"/>
        <end position="455"/>
    </location>
</feature>
<dbReference type="PANTHER" id="PTHR30290:SF10">
    <property type="entry name" value="PERIPLASMIC OLIGOPEPTIDE-BINDING PROTEIN-RELATED"/>
    <property type="match status" value="1"/>
</dbReference>
<proteinExistence type="inferred from homology"/>
<evidence type="ECO:0000256" key="1">
    <source>
        <dbReference type="ARBA" id="ARBA00004196"/>
    </source>
</evidence>
<evidence type="ECO:0000256" key="5">
    <source>
        <dbReference type="SAM" id="SignalP"/>
    </source>
</evidence>
<reference evidence="7 8" key="1">
    <citation type="journal article" date="2012" name="BMC Genomics">
        <title>Comparative genomics of bacteria in the genus Providencia isolated from wild Drosophila melanogaster.</title>
        <authorList>
            <person name="Galac M.R."/>
            <person name="Lazzaro B.P."/>
        </authorList>
    </citation>
    <scope>NUCLEOTIDE SEQUENCE [LARGE SCALE GENOMIC DNA]</scope>
    <source>
        <strain evidence="7 8">DSM 19968</strain>
    </source>
</reference>
<evidence type="ECO:0000259" key="6">
    <source>
        <dbReference type="Pfam" id="PF00496"/>
    </source>
</evidence>
<comment type="caution">
    <text evidence="7">The sequence shown here is derived from an EMBL/GenBank/DDBJ whole genome shotgun (WGS) entry which is preliminary data.</text>
</comment>
<dbReference type="GO" id="GO:0015833">
    <property type="term" value="P:peptide transport"/>
    <property type="evidence" value="ECO:0007669"/>
    <property type="project" value="TreeGrafter"/>
</dbReference>
<dbReference type="InterPro" id="IPR039424">
    <property type="entry name" value="SBP_5"/>
</dbReference>
<protein>
    <submittedName>
        <fullName evidence="7">Periplasmic-binding protein OppA1</fullName>
    </submittedName>
</protein>
<comment type="subcellular location">
    <subcellularLocation>
        <location evidence="1">Cell envelope</location>
    </subcellularLocation>
</comment>
<dbReference type="EMBL" id="AKKL01000014">
    <property type="protein sequence ID" value="EKT63696.1"/>
    <property type="molecule type" value="Genomic_DNA"/>
</dbReference>
<feature type="chain" id="PRO_5003921901" evidence="5">
    <location>
        <begin position="23"/>
        <end position="537"/>
    </location>
</feature>
<dbReference type="Gene3D" id="3.90.76.10">
    <property type="entry name" value="Dipeptide-binding Protein, Domain 1"/>
    <property type="match status" value="1"/>
</dbReference>
<keyword evidence="4 5" id="KW-0732">Signal</keyword>
<evidence type="ECO:0000313" key="8">
    <source>
        <dbReference type="Proteomes" id="UP000009336"/>
    </source>
</evidence>